<evidence type="ECO:0000256" key="6">
    <source>
        <dbReference type="ARBA" id="ARBA00022490"/>
    </source>
</evidence>
<comment type="subcellular location">
    <subcellularLocation>
        <location evidence="3">Cytoplasm</location>
    </subcellularLocation>
    <subcellularLocation>
        <location evidence="2">Nucleus</location>
    </subcellularLocation>
</comment>
<feature type="compositionally biased region" description="Low complexity" evidence="8">
    <location>
        <begin position="283"/>
        <end position="294"/>
    </location>
</feature>
<evidence type="ECO:0000313" key="11">
    <source>
        <dbReference type="Proteomes" id="UP001141434"/>
    </source>
</evidence>
<dbReference type="PANTHER" id="PTHR41391">
    <property type="entry name" value="RESTRICTION OF TELOMERE CAPPING PROTEIN 4"/>
    <property type="match status" value="1"/>
</dbReference>
<name>A0A9W9EN04_9EURO</name>
<evidence type="ECO:0000256" key="8">
    <source>
        <dbReference type="SAM" id="MobiDB-lite"/>
    </source>
</evidence>
<dbReference type="AlphaFoldDB" id="A0A9W9EN04"/>
<proteinExistence type="inferred from homology"/>
<keyword evidence="7" id="KW-0539">Nucleus</keyword>
<evidence type="ECO:0000256" key="2">
    <source>
        <dbReference type="ARBA" id="ARBA00004123"/>
    </source>
</evidence>
<evidence type="ECO:0000313" key="10">
    <source>
        <dbReference type="EMBL" id="KAJ5084656.1"/>
    </source>
</evidence>
<evidence type="ECO:0000256" key="1">
    <source>
        <dbReference type="ARBA" id="ARBA00002738"/>
    </source>
</evidence>
<gene>
    <name evidence="10" type="ORF">NUU61_009235</name>
</gene>
<dbReference type="PANTHER" id="PTHR41391:SF1">
    <property type="entry name" value="RESTRICTION OF TELOMERE CAPPING PROTEIN 4"/>
    <property type="match status" value="1"/>
</dbReference>
<feature type="compositionally biased region" description="Polar residues" evidence="8">
    <location>
        <begin position="176"/>
        <end position="185"/>
    </location>
</feature>
<feature type="compositionally biased region" description="Basic and acidic residues" evidence="8">
    <location>
        <begin position="327"/>
        <end position="337"/>
    </location>
</feature>
<dbReference type="InterPro" id="IPR028094">
    <property type="entry name" value="RTC4_C"/>
</dbReference>
<keyword evidence="6" id="KW-0963">Cytoplasm</keyword>
<feature type="compositionally biased region" description="Polar residues" evidence="8">
    <location>
        <begin position="207"/>
        <end position="224"/>
    </location>
</feature>
<organism evidence="10 11">
    <name type="scientific">Penicillium alfredii</name>
    <dbReference type="NCBI Taxonomy" id="1506179"/>
    <lineage>
        <taxon>Eukaryota</taxon>
        <taxon>Fungi</taxon>
        <taxon>Dikarya</taxon>
        <taxon>Ascomycota</taxon>
        <taxon>Pezizomycotina</taxon>
        <taxon>Eurotiomycetes</taxon>
        <taxon>Eurotiomycetidae</taxon>
        <taxon>Eurotiales</taxon>
        <taxon>Aspergillaceae</taxon>
        <taxon>Penicillium</taxon>
    </lineage>
</organism>
<dbReference type="RefSeq" id="XP_056508053.1">
    <property type="nucleotide sequence ID" value="XM_056659760.1"/>
</dbReference>
<dbReference type="OrthoDB" id="128308at2759"/>
<evidence type="ECO:0000256" key="4">
    <source>
        <dbReference type="ARBA" id="ARBA00009461"/>
    </source>
</evidence>
<evidence type="ECO:0000256" key="7">
    <source>
        <dbReference type="ARBA" id="ARBA00023242"/>
    </source>
</evidence>
<dbReference type="GO" id="GO:0005737">
    <property type="term" value="C:cytoplasm"/>
    <property type="evidence" value="ECO:0007669"/>
    <property type="project" value="UniProtKB-SubCell"/>
</dbReference>
<feature type="compositionally biased region" description="Basic and acidic residues" evidence="8">
    <location>
        <begin position="70"/>
        <end position="84"/>
    </location>
</feature>
<comment type="caution">
    <text evidence="10">The sequence shown here is derived from an EMBL/GenBank/DDBJ whole genome shotgun (WGS) entry which is preliminary data.</text>
</comment>
<evidence type="ECO:0000256" key="3">
    <source>
        <dbReference type="ARBA" id="ARBA00004496"/>
    </source>
</evidence>
<dbReference type="Pfam" id="PF14474">
    <property type="entry name" value="RTC4"/>
    <property type="match status" value="1"/>
</dbReference>
<feature type="compositionally biased region" description="Acidic residues" evidence="8">
    <location>
        <begin position="112"/>
        <end position="130"/>
    </location>
</feature>
<evidence type="ECO:0000259" key="9">
    <source>
        <dbReference type="SMART" id="SM01312"/>
    </source>
</evidence>
<reference evidence="10" key="2">
    <citation type="journal article" date="2023" name="IMA Fungus">
        <title>Comparative genomic study of the Penicillium genus elucidates a diverse pangenome and 15 lateral gene transfer events.</title>
        <authorList>
            <person name="Petersen C."/>
            <person name="Sorensen T."/>
            <person name="Nielsen M.R."/>
            <person name="Sondergaard T.E."/>
            <person name="Sorensen J.L."/>
            <person name="Fitzpatrick D.A."/>
            <person name="Frisvad J.C."/>
            <person name="Nielsen K.L."/>
        </authorList>
    </citation>
    <scope>NUCLEOTIDE SEQUENCE</scope>
    <source>
        <strain evidence="10">IBT 34128</strain>
    </source>
</reference>
<accession>A0A9W9EN04</accession>
<dbReference type="EMBL" id="JAPMSZ010000011">
    <property type="protein sequence ID" value="KAJ5084656.1"/>
    <property type="molecule type" value="Genomic_DNA"/>
</dbReference>
<comment type="similarity">
    <text evidence="4">Belongs to the RTC4 family.</text>
</comment>
<comment type="function">
    <text evidence="1">May be involved in a process influencing telomere capping.</text>
</comment>
<evidence type="ECO:0000256" key="5">
    <source>
        <dbReference type="ARBA" id="ARBA00015162"/>
    </source>
</evidence>
<feature type="compositionally biased region" description="Basic and acidic residues" evidence="8">
    <location>
        <begin position="135"/>
        <end position="149"/>
    </location>
</feature>
<feature type="compositionally biased region" description="Low complexity" evidence="8">
    <location>
        <begin position="306"/>
        <end position="326"/>
    </location>
</feature>
<dbReference type="InterPro" id="IPR039024">
    <property type="entry name" value="RTC4"/>
</dbReference>
<dbReference type="GeneID" id="81398929"/>
<dbReference type="GO" id="GO:0005634">
    <property type="term" value="C:nucleus"/>
    <property type="evidence" value="ECO:0007669"/>
    <property type="project" value="UniProtKB-SubCell"/>
</dbReference>
<feature type="compositionally biased region" description="Polar residues" evidence="8">
    <location>
        <begin position="29"/>
        <end position="40"/>
    </location>
</feature>
<sequence length="556" mass="60499">MRVRRKPDSSWSSNRLTKSDLPVGGHLLSTFNKSKANNPSADKPELETTAKPDPATDEEPPGSFGDLNDVEEKPKPAPDSDDKPLSSIGELSDPPSSIEDLNEVAKPRPEPATDEEPISSTEEDPSDDDLLQSFGDEKNKKTLENKLADEGYGNPKKRSAPASSGFADSDDELSIWPSSFLSSQGSKRHKTNTYQSKQKPGAYLRAPSSSARSGVTSEGSSPANKTRKSKAGAKKQPAPKTNGSSEEPDVAFKVPLEINAPSPRKPRARKNQFKLPPTFPTESISHSSLGTSSSKDPQPMMLDDGSPASSLSTALSSPSSPIFGGISREEGLPDGSDRQPSPPRKALCPMCKAEVDPEMLLRFEAQPKQRVREQQHFCASHKQDSAEKEWKAQGYPEIDWDTFDERVQRHFSGLERFMVPDCSSYYRNILDSTLKSGKAKNFRLTLAGDGLETISCGYYGTKGAGKILQAVIDRYSLKLRRLAASDHIVKTAGVAGYAQTVLVPELAVQLVKEDMGVADDSARQILRESIDLGEKLNPTLDDVVPLPAEAEDHPRD</sequence>
<feature type="region of interest" description="Disordered" evidence="8">
    <location>
        <begin position="1"/>
        <end position="346"/>
    </location>
</feature>
<keyword evidence="11" id="KW-1185">Reference proteome</keyword>
<dbReference type="Proteomes" id="UP001141434">
    <property type="component" value="Unassembled WGS sequence"/>
</dbReference>
<feature type="domain" description="Restriction of telomere capping protein 4 C-terminal" evidence="9">
    <location>
        <begin position="417"/>
        <end position="539"/>
    </location>
</feature>
<reference evidence="10" key="1">
    <citation type="submission" date="2022-11" db="EMBL/GenBank/DDBJ databases">
        <authorList>
            <person name="Petersen C."/>
        </authorList>
    </citation>
    <scope>NUCLEOTIDE SEQUENCE</scope>
    <source>
        <strain evidence="10">IBT 34128</strain>
    </source>
</reference>
<dbReference type="SMART" id="SM01312">
    <property type="entry name" value="RTC4"/>
    <property type="match status" value="1"/>
</dbReference>
<protein>
    <recommendedName>
        <fullName evidence="5">Restriction of telomere capping protein 4</fullName>
    </recommendedName>
</protein>